<evidence type="ECO:0000313" key="9">
    <source>
        <dbReference type="EMBL" id="KAF2089422.1"/>
    </source>
</evidence>
<evidence type="ECO:0000256" key="3">
    <source>
        <dbReference type="ARBA" id="ARBA00023002"/>
    </source>
</evidence>
<dbReference type="NCBIfam" id="TIGR01470">
    <property type="entry name" value="cysG_Nterm"/>
    <property type="match status" value="1"/>
</dbReference>
<dbReference type="PANTHER" id="PTHR35330">
    <property type="entry name" value="SIROHEME BIOSYNTHESIS PROTEIN MET8"/>
    <property type="match status" value="1"/>
</dbReference>
<keyword evidence="3" id="KW-0560">Oxidoreductase</keyword>
<dbReference type="InterPro" id="IPR006367">
    <property type="entry name" value="Sirohaem_synthase_N"/>
</dbReference>
<dbReference type="SUPFAM" id="SSF53335">
    <property type="entry name" value="S-adenosyl-L-methionine-dependent methyltransferases"/>
    <property type="match status" value="1"/>
</dbReference>
<dbReference type="OrthoDB" id="1721126at2759"/>
<evidence type="ECO:0000259" key="7">
    <source>
        <dbReference type="Pfam" id="PF14823"/>
    </source>
</evidence>
<protein>
    <recommendedName>
        <fullName evidence="2">precorrin-2 dehydrogenase</fullName>
        <ecNumber evidence="2">1.3.1.76</ecNumber>
    </recommendedName>
</protein>
<dbReference type="CDD" id="cd02440">
    <property type="entry name" value="AdoMet_MTases"/>
    <property type="match status" value="1"/>
</dbReference>
<keyword evidence="5" id="KW-0627">Porphyrin biosynthesis</keyword>
<reference evidence="9" key="1">
    <citation type="journal article" date="2020" name="Stud. Mycol.">
        <title>101 Dothideomycetes genomes: a test case for predicting lifestyles and emergence of pathogens.</title>
        <authorList>
            <person name="Haridas S."/>
            <person name="Albert R."/>
            <person name="Binder M."/>
            <person name="Bloem J."/>
            <person name="Labutti K."/>
            <person name="Salamov A."/>
            <person name="Andreopoulos B."/>
            <person name="Baker S."/>
            <person name="Barry K."/>
            <person name="Bills G."/>
            <person name="Bluhm B."/>
            <person name="Cannon C."/>
            <person name="Castanera R."/>
            <person name="Culley D."/>
            <person name="Daum C."/>
            <person name="Ezra D."/>
            <person name="Gonzalez J."/>
            <person name="Henrissat B."/>
            <person name="Kuo A."/>
            <person name="Liang C."/>
            <person name="Lipzen A."/>
            <person name="Lutzoni F."/>
            <person name="Magnuson J."/>
            <person name="Mondo S."/>
            <person name="Nolan M."/>
            <person name="Ohm R."/>
            <person name="Pangilinan J."/>
            <person name="Park H.-J."/>
            <person name="Ramirez L."/>
            <person name="Alfaro M."/>
            <person name="Sun H."/>
            <person name="Tritt A."/>
            <person name="Yoshinaga Y."/>
            <person name="Zwiers L.-H."/>
            <person name="Turgeon B."/>
            <person name="Goodwin S."/>
            <person name="Spatafora J."/>
            <person name="Crous P."/>
            <person name="Grigoriev I."/>
        </authorList>
    </citation>
    <scope>NUCLEOTIDE SEQUENCE</scope>
    <source>
        <strain evidence="9">CBS 121410</strain>
    </source>
</reference>
<evidence type="ECO:0000256" key="4">
    <source>
        <dbReference type="ARBA" id="ARBA00023027"/>
    </source>
</evidence>
<evidence type="ECO:0000313" key="10">
    <source>
        <dbReference type="Proteomes" id="UP000799776"/>
    </source>
</evidence>
<dbReference type="EC" id="1.3.1.76" evidence="2"/>
<dbReference type="Pfam" id="PF14823">
    <property type="entry name" value="Sirohm_synth_C"/>
    <property type="match status" value="1"/>
</dbReference>
<comment type="pathway">
    <text evidence="1">Porphyrin-containing compound metabolism; siroheme biosynthesis; sirohydrochlorin from precorrin-2: step 1/1.</text>
</comment>
<dbReference type="GO" id="GO:0019354">
    <property type="term" value="P:siroheme biosynthetic process"/>
    <property type="evidence" value="ECO:0007669"/>
    <property type="project" value="UniProtKB-UniPathway"/>
</dbReference>
<dbReference type="InterPro" id="IPR029063">
    <property type="entry name" value="SAM-dependent_MTases_sf"/>
</dbReference>
<name>A0A6A5YC13_9PEZI</name>
<sequence length="576" mass="64417">MAEQYPEIQGGGSLILAWQIRNKRVLIVGGGEVAAGRIVNVLNADAKVTLVSPSEDGLNDEVAYRIEKKQVDYVDRKFEPSDLDGVDMVLTAVDDPEASSQIYKLCKERRISANIADVPPECDFYFGSVHRDGPLQIMVSTNGNGPKLANIVRRQIAANLPPNIGAAIQKVGSLRRKLRKVAPGPEEGPKRMQWMSKVCESWSLDDLVEMDDQDMEALLGYYKPNTVPSFENIRLGEEPGTKTLLGKPLDRYAERMNFRDYIFLDQDFKAYTDEHGISLQEPQFLLQLAKTLLKMDFGLKLEMPVDHLIPMVANRYIYVHWVRELMRTTNPTYAEEPEEGRKICGLDIGVGAACIYALLALATEPDWFMLGTDIDTENIEFARKNVALNELDDRCKIFKSDAEAPLMPFDLLKNHAGIDHLDFVMCNPPFFATVEEWRDSLNGVGKMLGPKANCTGNENEMVTEGGDAMFILRMIEESTTLKQETTTTLRKTWFTCLVGRKKSLDTVVLKLRELGCLNYAIKTLVIPTSTTRRWLVGWSWGDLRPAEVSASSVLIASSSSITAKHLCCSNPSGILH</sequence>
<feature type="domain" description="Siroheme synthase central" evidence="8">
    <location>
        <begin position="132"/>
        <end position="158"/>
    </location>
</feature>
<dbReference type="Gene3D" id="1.10.3280.10">
    <property type="entry name" value="Siroheme synthase, domain 3"/>
    <property type="match status" value="1"/>
</dbReference>
<dbReference type="InterPro" id="IPR028281">
    <property type="entry name" value="Sirohaem_synthase_central"/>
</dbReference>
<dbReference type="Pfam" id="PF05971">
    <property type="entry name" value="Methyltransf_10"/>
    <property type="match status" value="1"/>
</dbReference>
<evidence type="ECO:0000259" key="8">
    <source>
        <dbReference type="Pfam" id="PF14824"/>
    </source>
</evidence>
<dbReference type="Pfam" id="PF14824">
    <property type="entry name" value="Sirohm_synth_M"/>
    <property type="match status" value="1"/>
</dbReference>
<dbReference type="PANTHER" id="PTHR35330:SF1">
    <property type="entry name" value="SIROHEME BIOSYNTHESIS PROTEIN MET8"/>
    <property type="match status" value="1"/>
</dbReference>
<organism evidence="9 10">
    <name type="scientific">Saccharata proteae CBS 121410</name>
    <dbReference type="NCBI Taxonomy" id="1314787"/>
    <lineage>
        <taxon>Eukaryota</taxon>
        <taxon>Fungi</taxon>
        <taxon>Dikarya</taxon>
        <taxon>Ascomycota</taxon>
        <taxon>Pezizomycotina</taxon>
        <taxon>Dothideomycetes</taxon>
        <taxon>Dothideomycetes incertae sedis</taxon>
        <taxon>Botryosphaeriales</taxon>
        <taxon>Saccharataceae</taxon>
        <taxon>Saccharata</taxon>
    </lineage>
</organism>
<dbReference type="InterPro" id="IPR028162">
    <property type="entry name" value="Met8_C"/>
</dbReference>
<proteinExistence type="predicted"/>
<comment type="catalytic activity">
    <reaction evidence="6">
        <text>precorrin-2 + NAD(+) = sirohydrochlorin + NADH + 2 H(+)</text>
        <dbReference type="Rhea" id="RHEA:15613"/>
        <dbReference type="ChEBI" id="CHEBI:15378"/>
        <dbReference type="ChEBI" id="CHEBI:57540"/>
        <dbReference type="ChEBI" id="CHEBI:57945"/>
        <dbReference type="ChEBI" id="CHEBI:58351"/>
        <dbReference type="ChEBI" id="CHEBI:58827"/>
        <dbReference type="EC" id="1.3.1.76"/>
    </reaction>
</comment>
<dbReference type="UniPathway" id="UPA00262">
    <property type="reaction ID" value="UER00222"/>
</dbReference>
<dbReference type="GO" id="GO:0004325">
    <property type="term" value="F:ferrochelatase activity"/>
    <property type="evidence" value="ECO:0007669"/>
    <property type="project" value="InterPro"/>
</dbReference>
<dbReference type="AlphaFoldDB" id="A0A6A5YC13"/>
<dbReference type="EMBL" id="ML978714">
    <property type="protein sequence ID" value="KAF2089422.1"/>
    <property type="molecule type" value="Genomic_DNA"/>
</dbReference>
<keyword evidence="4" id="KW-0520">NAD</keyword>
<dbReference type="GO" id="GO:0008168">
    <property type="term" value="F:methyltransferase activity"/>
    <property type="evidence" value="ECO:0007669"/>
    <property type="project" value="InterPro"/>
</dbReference>
<dbReference type="Gene3D" id="3.40.50.720">
    <property type="entry name" value="NAD(P)-binding Rossmann-like Domain"/>
    <property type="match status" value="1"/>
</dbReference>
<accession>A0A6A5YC13</accession>
<dbReference type="Pfam" id="PF13241">
    <property type="entry name" value="NAD_binding_7"/>
    <property type="match status" value="1"/>
</dbReference>
<gene>
    <name evidence="9" type="ORF">K490DRAFT_37842</name>
</gene>
<dbReference type="GO" id="GO:0043115">
    <property type="term" value="F:precorrin-2 dehydrogenase activity"/>
    <property type="evidence" value="ECO:0007669"/>
    <property type="project" value="UniProtKB-EC"/>
</dbReference>
<dbReference type="SUPFAM" id="SSF75615">
    <property type="entry name" value="Siroheme synthase middle domains-like"/>
    <property type="match status" value="1"/>
</dbReference>
<evidence type="ECO:0000256" key="2">
    <source>
        <dbReference type="ARBA" id="ARBA00012400"/>
    </source>
</evidence>
<evidence type="ECO:0000256" key="5">
    <source>
        <dbReference type="ARBA" id="ARBA00023244"/>
    </source>
</evidence>
<dbReference type="Gene3D" id="3.40.50.150">
    <property type="entry name" value="Vaccinia Virus protein VP39"/>
    <property type="match status" value="1"/>
</dbReference>
<dbReference type="InterPro" id="IPR010286">
    <property type="entry name" value="METTL16/RlmF"/>
</dbReference>
<dbReference type="SUPFAM" id="SSF51735">
    <property type="entry name" value="NAD(P)-binding Rossmann-fold domains"/>
    <property type="match status" value="1"/>
</dbReference>
<evidence type="ECO:0000256" key="1">
    <source>
        <dbReference type="ARBA" id="ARBA00005010"/>
    </source>
</evidence>
<dbReference type="InterPro" id="IPR028161">
    <property type="entry name" value="Met8-like"/>
</dbReference>
<dbReference type="Proteomes" id="UP000799776">
    <property type="component" value="Unassembled WGS sequence"/>
</dbReference>
<keyword evidence="10" id="KW-1185">Reference proteome</keyword>
<feature type="domain" description="Siroheme biosynthesis protein Met8 C-terminal" evidence="7">
    <location>
        <begin position="161"/>
        <end position="228"/>
    </location>
</feature>
<evidence type="ECO:0000256" key="6">
    <source>
        <dbReference type="ARBA" id="ARBA00047561"/>
    </source>
</evidence>
<dbReference type="InterPro" id="IPR036291">
    <property type="entry name" value="NAD(P)-bd_dom_sf"/>
</dbReference>